<comment type="similarity">
    <text evidence="1 3">Belongs to the short-chain dehydrogenases/reductases (SDR) family.</text>
</comment>
<dbReference type="SUPFAM" id="SSF51735">
    <property type="entry name" value="NAD(P)-binding Rossmann-fold domains"/>
    <property type="match status" value="1"/>
</dbReference>
<dbReference type="InterPro" id="IPR020904">
    <property type="entry name" value="Sc_DH/Rdtase_CS"/>
</dbReference>
<feature type="domain" description="Ketoreductase" evidence="4">
    <location>
        <begin position="7"/>
        <end position="202"/>
    </location>
</feature>
<accession>A0A1D8TSR7</accession>
<dbReference type="FunFam" id="3.40.50.720:FF:000084">
    <property type="entry name" value="Short-chain dehydrogenase reductase"/>
    <property type="match status" value="1"/>
</dbReference>
<dbReference type="PRINTS" id="PR00080">
    <property type="entry name" value="SDRFAMILY"/>
</dbReference>
<dbReference type="OrthoDB" id="9785520at2"/>
<dbReference type="NCBIfam" id="NF004825">
    <property type="entry name" value="PRK06181.1"/>
    <property type="match status" value="1"/>
</dbReference>
<dbReference type="PANTHER" id="PTHR44196:SF1">
    <property type="entry name" value="DEHYDROGENASE_REDUCTASE SDR FAMILY MEMBER 7B"/>
    <property type="match status" value="1"/>
</dbReference>
<dbReference type="PROSITE" id="PS00061">
    <property type="entry name" value="ADH_SHORT"/>
    <property type="match status" value="1"/>
</dbReference>
<dbReference type="STRING" id="1458985.BJP34_15725"/>
<evidence type="ECO:0000256" key="3">
    <source>
        <dbReference type="RuleBase" id="RU000363"/>
    </source>
</evidence>
<dbReference type="PANTHER" id="PTHR44196">
    <property type="entry name" value="DEHYDROGENASE/REDUCTASE SDR FAMILY MEMBER 7B"/>
    <property type="match status" value="1"/>
</dbReference>
<dbReference type="Pfam" id="PF00106">
    <property type="entry name" value="adh_short"/>
    <property type="match status" value="1"/>
</dbReference>
<dbReference type="PRINTS" id="PR00081">
    <property type="entry name" value="GDHRDH"/>
</dbReference>
<sequence>MSNFKDQVALITGASSGIGAALAHELAREGANVVLLARRAERLETIASQIDPNGQRVLAIPCDVTKDGELDQAATFARSKFGKIDIVVANAGWSLKGNVENLRVNDYRRLWETNVFGVLSTIYATLDDLKKTQGRLVIISSVKSYVALSGDYPYSMSKFAMRALCESLSQELAPHGVSVTHICPGYVATEIRQLDNQGIGHSDWEDPISPRLLISADQTAKQIVQAIYQRQREQVITNYGKIIVLIKRHMPWLLSLLISKFKIKVAAKPSPIQQ</sequence>
<keyword evidence="2" id="KW-0560">Oxidoreductase</keyword>
<dbReference type="Gene3D" id="3.40.50.720">
    <property type="entry name" value="NAD(P)-binding Rossmann-like Domain"/>
    <property type="match status" value="1"/>
</dbReference>
<reference evidence="6" key="1">
    <citation type="submission" date="2016-10" db="EMBL/GenBank/DDBJ databases">
        <title>Comparative genomics uncovers the prolific and rare metabolic potential of the cyanobacterial genus Moorea.</title>
        <authorList>
            <person name="Leao T."/>
            <person name="Castelao G."/>
            <person name="Korobeynikov A."/>
            <person name="Monroe E.A."/>
            <person name="Podell S."/>
            <person name="Glukhov E."/>
            <person name="Allen E."/>
            <person name="Gerwick W.H."/>
            <person name="Gerwick L."/>
        </authorList>
    </citation>
    <scope>NUCLEOTIDE SEQUENCE [LARGE SCALE GENOMIC DNA]</scope>
    <source>
        <strain evidence="6">PAL-8-15-08-1</strain>
    </source>
</reference>
<protein>
    <recommendedName>
        <fullName evidence="4">Ketoreductase domain-containing protein</fullName>
    </recommendedName>
</protein>
<dbReference type="CDD" id="cd05233">
    <property type="entry name" value="SDR_c"/>
    <property type="match status" value="1"/>
</dbReference>
<dbReference type="InterPro" id="IPR057326">
    <property type="entry name" value="KR_dom"/>
</dbReference>
<evidence type="ECO:0000259" key="4">
    <source>
        <dbReference type="SMART" id="SM00822"/>
    </source>
</evidence>
<dbReference type="GO" id="GO:0016491">
    <property type="term" value="F:oxidoreductase activity"/>
    <property type="evidence" value="ECO:0007669"/>
    <property type="project" value="UniProtKB-KW"/>
</dbReference>
<evidence type="ECO:0000313" key="6">
    <source>
        <dbReference type="Proteomes" id="UP000177870"/>
    </source>
</evidence>
<dbReference type="KEGG" id="mpro:BJP34_15725"/>
<dbReference type="InterPro" id="IPR036291">
    <property type="entry name" value="NAD(P)-bd_dom_sf"/>
</dbReference>
<dbReference type="SMART" id="SM00822">
    <property type="entry name" value="PKS_KR"/>
    <property type="match status" value="1"/>
</dbReference>
<organism evidence="5 6">
    <name type="scientific">Moorena producens PAL-8-15-08-1</name>
    <dbReference type="NCBI Taxonomy" id="1458985"/>
    <lineage>
        <taxon>Bacteria</taxon>
        <taxon>Bacillati</taxon>
        <taxon>Cyanobacteriota</taxon>
        <taxon>Cyanophyceae</taxon>
        <taxon>Coleofasciculales</taxon>
        <taxon>Coleofasciculaceae</taxon>
        <taxon>Moorena</taxon>
    </lineage>
</organism>
<evidence type="ECO:0000256" key="1">
    <source>
        <dbReference type="ARBA" id="ARBA00006484"/>
    </source>
</evidence>
<dbReference type="AlphaFoldDB" id="A0A1D8TSR7"/>
<evidence type="ECO:0000256" key="2">
    <source>
        <dbReference type="ARBA" id="ARBA00023002"/>
    </source>
</evidence>
<dbReference type="Proteomes" id="UP000177870">
    <property type="component" value="Chromosome"/>
</dbReference>
<dbReference type="GO" id="GO:0016020">
    <property type="term" value="C:membrane"/>
    <property type="evidence" value="ECO:0007669"/>
    <property type="project" value="TreeGrafter"/>
</dbReference>
<dbReference type="RefSeq" id="WP_070393155.1">
    <property type="nucleotide sequence ID" value="NZ_CP017599.1"/>
</dbReference>
<proteinExistence type="inferred from homology"/>
<name>A0A1D8TSR7_9CYAN</name>
<dbReference type="InterPro" id="IPR002347">
    <property type="entry name" value="SDR_fam"/>
</dbReference>
<gene>
    <name evidence="5" type="ORF">BJP34_15725</name>
</gene>
<dbReference type="EMBL" id="CP017599">
    <property type="protein sequence ID" value="AOX00702.1"/>
    <property type="molecule type" value="Genomic_DNA"/>
</dbReference>
<evidence type="ECO:0000313" key="5">
    <source>
        <dbReference type="EMBL" id="AOX00702.1"/>
    </source>
</evidence>